<gene>
    <name evidence="1" type="ORF">Pan216_53340</name>
</gene>
<keyword evidence="2" id="KW-1185">Reference proteome</keyword>
<dbReference type="RefSeq" id="WP_419192992.1">
    <property type="nucleotide sequence ID" value="NZ_CP036279.1"/>
</dbReference>
<dbReference type="PANTHER" id="PTHR37909:SF1">
    <property type="entry name" value="S-ADENOSYL-L-METHIONINE-DEPENDENT METHYLTRANSFERASES SUPERFAMILY PROTEIN"/>
    <property type="match status" value="1"/>
</dbReference>
<dbReference type="KEGG" id="knv:Pan216_53340"/>
<dbReference type="Pfam" id="PF13578">
    <property type="entry name" value="Methyltransf_24"/>
    <property type="match status" value="1"/>
</dbReference>
<sequence>MATVHPRLTQLVHRVSPLVKTYLPPVHALIRRGVVAWNRRRARQLAASRYEAGLPLLERSHLAALCSHLGLRGEGAEIGVYEGAYSEEFLQFGDLAVLHLIDPWKEFHQDDYSDKINAAQEEMQRRFEFTQDRLRRFGTRCRFHREMSEEAVGRFEDASLDFVYIDANHSYAASRQDIAWWWPKVRPGGIFAGHDYLEGQIEGSDYGVKRAIDEFVAEHDQQLFVIDEPWPSWYLIKRPVSASE</sequence>
<evidence type="ECO:0008006" key="3">
    <source>
        <dbReference type="Google" id="ProtNLM"/>
    </source>
</evidence>
<dbReference type="AlphaFoldDB" id="A0A518BBT0"/>
<accession>A0A518BBT0</accession>
<reference evidence="1 2" key="1">
    <citation type="submission" date="2019-02" db="EMBL/GenBank/DDBJ databases">
        <title>Deep-cultivation of Planctomycetes and their phenomic and genomic characterization uncovers novel biology.</title>
        <authorList>
            <person name="Wiegand S."/>
            <person name="Jogler M."/>
            <person name="Boedeker C."/>
            <person name="Pinto D."/>
            <person name="Vollmers J."/>
            <person name="Rivas-Marin E."/>
            <person name="Kohn T."/>
            <person name="Peeters S.H."/>
            <person name="Heuer A."/>
            <person name="Rast P."/>
            <person name="Oberbeckmann S."/>
            <person name="Bunk B."/>
            <person name="Jeske O."/>
            <person name="Meyerdierks A."/>
            <person name="Storesund J.E."/>
            <person name="Kallscheuer N."/>
            <person name="Luecker S."/>
            <person name="Lage O.M."/>
            <person name="Pohl T."/>
            <person name="Merkel B.J."/>
            <person name="Hornburger P."/>
            <person name="Mueller R.-W."/>
            <person name="Bruemmer F."/>
            <person name="Labrenz M."/>
            <person name="Spormann A.M."/>
            <person name="Op den Camp H."/>
            <person name="Overmann J."/>
            <person name="Amann R."/>
            <person name="Jetten M.S.M."/>
            <person name="Mascher T."/>
            <person name="Medema M.H."/>
            <person name="Devos D.P."/>
            <person name="Kaster A.-K."/>
            <person name="Ovreas L."/>
            <person name="Rohde M."/>
            <person name="Galperin M.Y."/>
            <person name="Jogler C."/>
        </authorList>
    </citation>
    <scope>NUCLEOTIDE SEQUENCE [LARGE SCALE GENOMIC DNA]</scope>
    <source>
        <strain evidence="1 2">Pan216</strain>
    </source>
</reference>
<organism evidence="1 2">
    <name type="scientific">Kolteria novifilia</name>
    <dbReference type="NCBI Taxonomy" id="2527975"/>
    <lineage>
        <taxon>Bacteria</taxon>
        <taxon>Pseudomonadati</taxon>
        <taxon>Planctomycetota</taxon>
        <taxon>Planctomycetia</taxon>
        <taxon>Kolteriales</taxon>
        <taxon>Kolteriaceae</taxon>
        <taxon>Kolteria</taxon>
    </lineage>
</organism>
<dbReference type="SUPFAM" id="SSF53335">
    <property type="entry name" value="S-adenosyl-L-methionine-dependent methyltransferases"/>
    <property type="match status" value="1"/>
</dbReference>
<proteinExistence type="predicted"/>
<dbReference type="Gene3D" id="3.40.50.150">
    <property type="entry name" value="Vaccinia Virus protein VP39"/>
    <property type="match status" value="1"/>
</dbReference>
<protein>
    <recommendedName>
        <fullName evidence="3">Class I SAM-dependent methyltransferase</fullName>
    </recommendedName>
</protein>
<dbReference type="InterPro" id="IPR029063">
    <property type="entry name" value="SAM-dependent_MTases_sf"/>
</dbReference>
<dbReference type="Proteomes" id="UP000317093">
    <property type="component" value="Chromosome"/>
</dbReference>
<dbReference type="PANTHER" id="PTHR37909">
    <property type="entry name" value="S-ADENOSYL-L-METHIONINE-DEPENDENT METHYLTRANSFERASES SUPERFAMILY PROTEIN"/>
    <property type="match status" value="1"/>
</dbReference>
<dbReference type="EMBL" id="CP036279">
    <property type="protein sequence ID" value="QDU64444.1"/>
    <property type="molecule type" value="Genomic_DNA"/>
</dbReference>
<evidence type="ECO:0000313" key="2">
    <source>
        <dbReference type="Proteomes" id="UP000317093"/>
    </source>
</evidence>
<name>A0A518BBT0_9BACT</name>
<evidence type="ECO:0000313" key="1">
    <source>
        <dbReference type="EMBL" id="QDU64444.1"/>
    </source>
</evidence>